<gene>
    <name evidence="1" type="ORF">L596_009373</name>
</gene>
<evidence type="ECO:0000313" key="1">
    <source>
        <dbReference type="EMBL" id="TKR95170.1"/>
    </source>
</evidence>
<proteinExistence type="predicted"/>
<evidence type="ECO:0000313" key="2">
    <source>
        <dbReference type="Proteomes" id="UP000298663"/>
    </source>
</evidence>
<reference evidence="1 2" key="2">
    <citation type="journal article" date="2019" name="G3 (Bethesda)">
        <title>Hybrid Assembly of the Genome of the Entomopathogenic Nematode Steinernema carpocapsae Identifies the X-Chromosome.</title>
        <authorList>
            <person name="Serra L."/>
            <person name="Macchietto M."/>
            <person name="Macias-Munoz A."/>
            <person name="McGill C.J."/>
            <person name="Rodriguez I.M."/>
            <person name="Rodriguez B."/>
            <person name="Murad R."/>
            <person name="Mortazavi A."/>
        </authorList>
    </citation>
    <scope>NUCLEOTIDE SEQUENCE [LARGE SCALE GENOMIC DNA]</scope>
    <source>
        <strain evidence="1 2">ALL</strain>
    </source>
</reference>
<accession>A0A4U5PFG1</accession>
<name>A0A4U5PFG1_STECR</name>
<protein>
    <submittedName>
        <fullName evidence="1">Uncharacterized protein</fullName>
    </submittedName>
</protein>
<dbReference type="AlphaFoldDB" id="A0A4U5PFG1"/>
<comment type="caution">
    <text evidence="1">The sequence shown here is derived from an EMBL/GenBank/DDBJ whole genome shotgun (WGS) entry which is preliminary data.</text>
</comment>
<dbReference type="EMBL" id="AZBU02000002">
    <property type="protein sequence ID" value="TKR95170.1"/>
    <property type="molecule type" value="Genomic_DNA"/>
</dbReference>
<keyword evidence="2" id="KW-1185">Reference proteome</keyword>
<dbReference type="Proteomes" id="UP000298663">
    <property type="component" value="Unassembled WGS sequence"/>
</dbReference>
<reference evidence="1 2" key="1">
    <citation type="journal article" date="2015" name="Genome Biol.">
        <title>Comparative genomics of Steinernema reveals deeply conserved gene regulatory networks.</title>
        <authorList>
            <person name="Dillman A.R."/>
            <person name="Macchietto M."/>
            <person name="Porter C.F."/>
            <person name="Rogers A."/>
            <person name="Williams B."/>
            <person name="Antoshechkin I."/>
            <person name="Lee M.M."/>
            <person name="Goodwin Z."/>
            <person name="Lu X."/>
            <person name="Lewis E.E."/>
            <person name="Goodrich-Blair H."/>
            <person name="Stock S.P."/>
            <person name="Adams B.J."/>
            <person name="Sternberg P.W."/>
            <person name="Mortazavi A."/>
        </authorList>
    </citation>
    <scope>NUCLEOTIDE SEQUENCE [LARGE SCALE GENOMIC DNA]</scope>
    <source>
        <strain evidence="1 2">ALL</strain>
    </source>
</reference>
<sequence length="77" mass="8350">MACLDRIAGQHEPNSKHDFSLNGVDSIDSKSTLSKYVSKYLSGFSRCVATSSVRSKTCVRCTVCVSSTHRVSCTTTN</sequence>
<organism evidence="1 2">
    <name type="scientific">Steinernema carpocapsae</name>
    <name type="common">Entomopathogenic nematode</name>
    <dbReference type="NCBI Taxonomy" id="34508"/>
    <lineage>
        <taxon>Eukaryota</taxon>
        <taxon>Metazoa</taxon>
        <taxon>Ecdysozoa</taxon>
        <taxon>Nematoda</taxon>
        <taxon>Chromadorea</taxon>
        <taxon>Rhabditida</taxon>
        <taxon>Tylenchina</taxon>
        <taxon>Panagrolaimomorpha</taxon>
        <taxon>Strongyloidoidea</taxon>
        <taxon>Steinernematidae</taxon>
        <taxon>Steinernema</taxon>
    </lineage>
</organism>